<protein>
    <submittedName>
        <fullName evidence="1">Uncharacterized protein</fullName>
    </submittedName>
</protein>
<reference evidence="1" key="1">
    <citation type="submission" date="2014-05" db="EMBL/GenBank/DDBJ databases">
        <title>The transcriptome of the halophilic microalga Tetraselmis sp. GSL018 isolated from the Great Salt Lake, Utah.</title>
        <authorList>
            <person name="Jinkerson R.E."/>
            <person name="D'Adamo S."/>
            <person name="Posewitz M.C."/>
        </authorList>
    </citation>
    <scope>NUCLEOTIDE SEQUENCE</scope>
    <source>
        <strain evidence="1">GSL018</strain>
    </source>
</reference>
<dbReference type="AlphaFoldDB" id="A0A061S9H7"/>
<organism evidence="1">
    <name type="scientific">Tetraselmis sp. GSL018</name>
    <dbReference type="NCBI Taxonomy" id="582737"/>
    <lineage>
        <taxon>Eukaryota</taxon>
        <taxon>Viridiplantae</taxon>
        <taxon>Chlorophyta</taxon>
        <taxon>core chlorophytes</taxon>
        <taxon>Chlorodendrophyceae</taxon>
        <taxon>Chlorodendrales</taxon>
        <taxon>Chlorodendraceae</taxon>
        <taxon>Tetraselmis</taxon>
    </lineage>
</organism>
<accession>A0A061S9H7</accession>
<name>A0A061S9H7_9CHLO</name>
<sequence length="47" mass="5452">MDIQVEDIDQKTITNLTKGRLKIKQKLVQGQPRCKQNLGWFARIALN</sequence>
<gene>
    <name evidence="1" type="ORF">TSPGSL018_7056</name>
</gene>
<proteinExistence type="predicted"/>
<dbReference type="EMBL" id="GBEZ01003297">
    <property type="protein sequence ID" value="JAC81832.1"/>
    <property type="molecule type" value="Transcribed_RNA"/>
</dbReference>
<feature type="non-terminal residue" evidence="1">
    <location>
        <position position="47"/>
    </location>
</feature>
<evidence type="ECO:0000313" key="1">
    <source>
        <dbReference type="EMBL" id="JAC81832.1"/>
    </source>
</evidence>